<feature type="transmembrane region" description="Helical" evidence="6">
    <location>
        <begin position="67"/>
        <end position="86"/>
    </location>
</feature>
<evidence type="ECO:0000256" key="2">
    <source>
        <dbReference type="ARBA" id="ARBA00022692"/>
    </source>
</evidence>
<feature type="compositionally biased region" description="Polar residues" evidence="5">
    <location>
        <begin position="1"/>
        <end position="11"/>
    </location>
</feature>
<proteinExistence type="predicted"/>
<dbReference type="InterPro" id="IPR036259">
    <property type="entry name" value="MFS_trans_sf"/>
</dbReference>
<evidence type="ECO:0000256" key="6">
    <source>
        <dbReference type="SAM" id="Phobius"/>
    </source>
</evidence>
<dbReference type="GO" id="GO:0005886">
    <property type="term" value="C:plasma membrane"/>
    <property type="evidence" value="ECO:0007669"/>
    <property type="project" value="TreeGrafter"/>
</dbReference>
<feature type="transmembrane region" description="Helical" evidence="6">
    <location>
        <begin position="364"/>
        <end position="392"/>
    </location>
</feature>
<dbReference type="PANTHER" id="PTHR23502:SF38">
    <property type="entry name" value="POLYAMINE TRANSPORTER 4"/>
    <property type="match status" value="1"/>
</dbReference>
<dbReference type="AlphaFoldDB" id="A0AA38WXG9"/>
<dbReference type="InterPro" id="IPR020846">
    <property type="entry name" value="MFS_dom"/>
</dbReference>
<feature type="transmembrane region" description="Helical" evidence="6">
    <location>
        <begin position="263"/>
        <end position="282"/>
    </location>
</feature>
<comment type="subcellular location">
    <subcellularLocation>
        <location evidence="1">Membrane</location>
        <topology evidence="1">Multi-pass membrane protein</topology>
    </subcellularLocation>
</comment>
<dbReference type="EMBL" id="JAPDRK010000024">
    <property type="protein sequence ID" value="KAJ9602966.1"/>
    <property type="molecule type" value="Genomic_DNA"/>
</dbReference>
<keyword evidence="9" id="KW-1185">Reference proteome</keyword>
<evidence type="ECO:0000313" key="9">
    <source>
        <dbReference type="Proteomes" id="UP001172673"/>
    </source>
</evidence>
<evidence type="ECO:0000256" key="1">
    <source>
        <dbReference type="ARBA" id="ARBA00004141"/>
    </source>
</evidence>
<feature type="domain" description="Major facilitator superfamily (MFS) profile" evidence="7">
    <location>
        <begin position="1"/>
        <end position="436"/>
    </location>
</feature>
<evidence type="ECO:0000256" key="3">
    <source>
        <dbReference type="ARBA" id="ARBA00022989"/>
    </source>
</evidence>
<accession>A0AA38WXG9</accession>
<dbReference type="GO" id="GO:0000297">
    <property type="term" value="F:spermine transmembrane transporter activity"/>
    <property type="evidence" value="ECO:0007669"/>
    <property type="project" value="TreeGrafter"/>
</dbReference>
<evidence type="ECO:0000256" key="5">
    <source>
        <dbReference type="SAM" id="MobiDB-lite"/>
    </source>
</evidence>
<feature type="transmembrane region" description="Helical" evidence="6">
    <location>
        <begin position="302"/>
        <end position="325"/>
    </location>
</feature>
<reference evidence="8" key="1">
    <citation type="submission" date="2022-10" db="EMBL/GenBank/DDBJ databases">
        <title>Culturing micro-colonial fungi from biological soil crusts in the Mojave desert and describing Neophaeococcomyces mojavensis, and introducing the new genera and species Taxawa tesnikishii.</title>
        <authorList>
            <person name="Kurbessoian T."/>
            <person name="Stajich J.E."/>
        </authorList>
    </citation>
    <scope>NUCLEOTIDE SEQUENCE</scope>
    <source>
        <strain evidence="8">TK_41</strain>
    </source>
</reference>
<evidence type="ECO:0000256" key="4">
    <source>
        <dbReference type="ARBA" id="ARBA00023136"/>
    </source>
</evidence>
<keyword evidence="2 6" id="KW-0812">Transmembrane</keyword>
<keyword evidence="3 6" id="KW-1133">Transmembrane helix</keyword>
<feature type="transmembrane region" description="Helical" evidence="6">
    <location>
        <begin position="36"/>
        <end position="55"/>
    </location>
</feature>
<organism evidence="8 9">
    <name type="scientific">Cladophialophora chaetospira</name>
    <dbReference type="NCBI Taxonomy" id="386627"/>
    <lineage>
        <taxon>Eukaryota</taxon>
        <taxon>Fungi</taxon>
        <taxon>Dikarya</taxon>
        <taxon>Ascomycota</taxon>
        <taxon>Pezizomycotina</taxon>
        <taxon>Eurotiomycetes</taxon>
        <taxon>Chaetothyriomycetidae</taxon>
        <taxon>Chaetothyriales</taxon>
        <taxon>Herpotrichiellaceae</taxon>
        <taxon>Cladophialophora</taxon>
    </lineage>
</organism>
<dbReference type="GO" id="GO:0015606">
    <property type="term" value="F:spermidine transmembrane transporter activity"/>
    <property type="evidence" value="ECO:0007669"/>
    <property type="project" value="TreeGrafter"/>
</dbReference>
<dbReference type="PROSITE" id="PS50850">
    <property type="entry name" value="MFS"/>
    <property type="match status" value="1"/>
</dbReference>
<keyword evidence="4 6" id="KW-0472">Membrane</keyword>
<evidence type="ECO:0000259" key="7">
    <source>
        <dbReference type="PROSITE" id="PS50850"/>
    </source>
</evidence>
<comment type="caution">
    <text evidence="8">The sequence shown here is derived from an EMBL/GenBank/DDBJ whole genome shotgun (WGS) entry which is preliminary data.</text>
</comment>
<feature type="transmembrane region" description="Helical" evidence="6">
    <location>
        <begin position="129"/>
        <end position="150"/>
    </location>
</feature>
<feature type="region of interest" description="Disordered" evidence="5">
    <location>
        <begin position="1"/>
        <end position="20"/>
    </location>
</feature>
<sequence>MEDTKQGNAPNQDEEDVVSWADSPANPNNWSRSKKFYHTSICGITFMSSIYALGYKQIMVEFNVSSSVSLLGVSLFCLGLAFGPMIAAPLSETAGRLIIYRLSLPIATLFVIGSAVANNLSSILVCRFFAGFFGSPALSVGSGTLADIWIPRHRTRATAFFLMAPNLGPSLGQVIGGFVQEKKGWRWLEWVCVFAAVLTYAWAIMMRETYKKAILRTLEKAHPESNAVGPRTALRASYIIRALRNWIVTYLGRPLNMLATEPVVLFLSLYVALNFGILYNFFPSVPWSLARAYGFTESQSGLAFFAFATGCLFAGATCIGFDWAFKRKPLDNQDLEQILWPAMVACFGGPVALFWFAWTVRPDIHWVVPVCALIPFAWCHLCIFSAAVSYLVNIYGPTFGASASAGNSFARYAFAAAFPLFTVQSKSNPRSSDHAK</sequence>
<evidence type="ECO:0000313" key="8">
    <source>
        <dbReference type="EMBL" id="KAJ9602966.1"/>
    </source>
</evidence>
<dbReference type="Pfam" id="PF07690">
    <property type="entry name" value="MFS_1"/>
    <property type="match status" value="1"/>
</dbReference>
<feature type="transmembrane region" description="Helical" evidence="6">
    <location>
        <begin position="187"/>
        <end position="206"/>
    </location>
</feature>
<feature type="transmembrane region" description="Helical" evidence="6">
    <location>
        <begin position="98"/>
        <end position="117"/>
    </location>
</feature>
<dbReference type="InterPro" id="IPR011701">
    <property type="entry name" value="MFS"/>
</dbReference>
<dbReference type="SUPFAM" id="SSF103473">
    <property type="entry name" value="MFS general substrate transporter"/>
    <property type="match status" value="1"/>
</dbReference>
<protein>
    <recommendedName>
        <fullName evidence="7">Major facilitator superfamily (MFS) profile domain-containing protein</fullName>
    </recommendedName>
</protein>
<gene>
    <name evidence="8" type="ORF">H2200_012746</name>
</gene>
<dbReference type="Proteomes" id="UP001172673">
    <property type="component" value="Unassembled WGS sequence"/>
</dbReference>
<dbReference type="Gene3D" id="1.20.1250.20">
    <property type="entry name" value="MFS general substrate transporter like domains"/>
    <property type="match status" value="1"/>
</dbReference>
<feature type="transmembrane region" description="Helical" evidence="6">
    <location>
        <begin position="337"/>
        <end position="358"/>
    </location>
</feature>
<dbReference type="PANTHER" id="PTHR23502">
    <property type="entry name" value="MAJOR FACILITATOR SUPERFAMILY"/>
    <property type="match status" value="1"/>
</dbReference>
<name>A0AA38WXG9_9EURO</name>